<keyword evidence="2" id="KW-1133">Transmembrane helix</keyword>
<evidence type="ECO:0000313" key="3">
    <source>
        <dbReference type="EMBL" id="MET1754813.1"/>
    </source>
</evidence>
<feature type="transmembrane region" description="Helical" evidence="2">
    <location>
        <begin position="17"/>
        <end position="36"/>
    </location>
</feature>
<sequence length="65" mass="6797">MDNRDDLDKLQRSKKSLVLPATLVVLLVIFSLYGLAGGLGESVGIEEAAPGDTNSTVNPAADPEN</sequence>
<evidence type="ECO:0000313" key="4">
    <source>
        <dbReference type="Proteomes" id="UP001548713"/>
    </source>
</evidence>
<evidence type="ECO:0000256" key="1">
    <source>
        <dbReference type="SAM" id="MobiDB-lite"/>
    </source>
</evidence>
<dbReference type="Proteomes" id="UP001548713">
    <property type="component" value="Unassembled WGS sequence"/>
</dbReference>
<comment type="caution">
    <text evidence="3">The sequence shown here is derived from an EMBL/GenBank/DDBJ whole genome shotgun (WGS) entry which is preliminary data.</text>
</comment>
<evidence type="ECO:0000256" key="2">
    <source>
        <dbReference type="SAM" id="Phobius"/>
    </source>
</evidence>
<protein>
    <submittedName>
        <fullName evidence="3">Uncharacterized protein</fullName>
    </submittedName>
</protein>
<gene>
    <name evidence="3" type="ORF">ABVV53_04975</name>
</gene>
<reference evidence="3 4" key="1">
    <citation type="submission" date="2024-07" db="EMBL/GenBank/DDBJ databases">
        <title>Novosphingobium kalidii RD2P27.</title>
        <authorList>
            <person name="Sun J.-Q."/>
        </authorList>
    </citation>
    <scope>NUCLEOTIDE SEQUENCE [LARGE SCALE GENOMIC DNA]</scope>
    <source>
        <strain evidence="3 4">RD2P27</strain>
    </source>
</reference>
<dbReference type="EMBL" id="JBEWLY010000008">
    <property type="protein sequence ID" value="MET1754813.1"/>
    <property type="molecule type" value="Genomic_DNA"/>
</dbReference>
<feature type="region of interest" description="Disordered" evidence="1">
    <location>
        <begin position="44"/>
        <end position="65"/>
    </location>
</feature>
<organism evidence="3 4">
    <name type="scientific">Novosphingobium kalidii</name>
    <dbReference type="NCBI Taxonomy" id="3230299"/>
    <lineage>
        <taxon>Bacteria</taxon>
        <taxon>Pseudomonadati</taxon>
        <taxon>Pseudomonadota</taxon>
        <taxon>Alphaproteobacteria</taxon>
        <taxon>Sphingomonadales</taxon>
        <taxon>Sphingomonadaceae</taxon>
        <taxon>Novosphingobium</taxon>
    </lineage>
</organism>
<name>A0ABV2CZ08_9SPHN</name>
<dbReference type="RefSeq" id="WP_353983274.1">
    <property type="nucleotide sequence ID" value="NZ_JBEWLY010000008.1"/>
</dbReference>
<accession>A0ABV2CZ08</accession>
<keyword evidence="2" id="KW-0472">Membrane</keyword>
<keyword evidence="2" id="KW-0812">Transmembrane</keyword>
<proteinExistence type="predicted"/>
<keyword evidence="4" id="KW-1185">Reference proteome</keyword>